<dbReference type="EC" id="2.4.2.29" evidence="7"/>
<comment type="cofactor">
    <cofactor evidence="7">
        <name>Zn(2+)</name>
        <dbReference type="ChEBI" id="CHEBI:29105"/>
    </cofactor>
    <text evidence="7">Binds 1 zinc ion per subunit.</text>
</comment>
<feature type="binding site" evidence="7">
    <location>
        <position position="343"/>
    </location>
    <ligand>
        <name>Zn(2+)</name>
        <dbReference type="ChEBI" id="CHEBI:29105"/>
    </ligand>
</feature>
<name>A0A3S7J9B8_9PROT</name>
<feature type="domain" description="tRNA-guanine(15) transglycosylase-like" evidence="8">
    <location>
        <begin position="14"/>
        <end position="375"/>
    </location>
</feature>
<dbReference type="UniPathway" id="UPA00392"/>
<evidence type="ECO:0000256" key="7">
    <source>
        <dbReference type="HAMAP-Rule" id="MF_00168"/>
    </source>
</evidence>
<keyword evidence="2 7" id="KW-0328">Glycosyltransferase</keyword>
<dbReference type="NCBIfam" id="TIGR00430">
    <property type="entry name" value="Q_tRNA_tgt"/>
    <property type="match status" value="1"/>
</dbReference>
<comment type="subunit">
    <text evidence="7">Homodimer. Within each dimer, one monomer is responsible for RNA recognition and catalysis, while the other monomer binds to the replacement base PreQ1.</text>
</comment>
<sequence>MSNINFQILAKNNKARLGSILFKKYNKIVDTPVFMPVGTYGCVKTILPNELESIGTQIILSNTFHLWLRPGIDIVNKHNGLHNFMKWDKPILTDSGGFQVFSLNNANKISEEGVSFSSPIDGRKLFLTPEKSMQIQYYLDSNIVMVFDECTPYKKNNKIISIDDARRSMNLSMRWAQRSKLEFNRIENKNNIFGIVQGGMYESLREESIEKLINIGFDGYAIGGLSVGEPKDDMKRLLEFIPDKLPSNLPRYLMGVGTPEDIIYAISNGIDMFDCVMPTRNARNGLLFTSYGNLKIRNSRYRDDLKPIDDSCQCYTCKIFTRSYLHHLQKTNEIVGSRLNTIHNLFFYINMMKEIRASIKNNKFTEWSKNFITKRSIGIQ</sequence>
<comment type="pathway">
    <text evidence="1 7">tRNA modification; tRNA-queuosine biosynthesis.</text>
</comment>
<feature type="active site" description="Proton acceptor" evidence="7">
    <location>
        <position position="94"/>
    </location>
</feature>
<dbReference type="RefSeq" id="WP_108673681.1">
    <property type="nucleotide sequence ID" value="NZ_CP025628.1"/>
</dbReference>
<evidence type="ECO:0000256" key="2">
    <source>
        <dbReference type="ARBA" id="ARBA00022676"/>
    </source>
</evidence>
<dbReference type="Pfam" id="PF01702">
    <property type="entry name" value="TGT"/>
    <property type="match status" value="1"/>
</dbReference>
<dbReference type="SUPFAM" id="SSF51713">
    <property type="entry name" value="tRNA-guanine transglycosylase"/>
    <property type="match status" value="1"/>
</dbReference>
<keyword evidence="3 7" id="KW-0808">Transferase</keyword>
<keyword evidence="5 7" id="KW-0671">Queuosine biosynthesis</keyword>
<dbReference type="KEGG" id="kso:CKSOR_00123"/>
<feature type="active site" description="Nucleophile" evidence="7">
    <location>
        <position position="274"/>
    </location>
</feature>
<dbReference type="HAMAP" id="MF_00168">
    <property type="entry name" value="Q_tRNA_Tgt"/>
    <property type="match status" value="1"/>
</dbReference>
<dbReference type="InterPro" id="IPR050076">
    <property type="entry name" value="ArchSynthase1/Queuine_TRR"/>
</dbReference>
<evidence type="ECO:0000256" key="1">
    <source>
        <dbReference type="ARBA" id="ARBA00004691"/>
    </source>
</evidence>
<feature type="binding site" evidence="7">
    <location>
        <position position="224"/>
    </location>
    <ligand>
        <name>substrate</name>
    </ligand>
</feature>
<feature type="binding site" evidence="7">
    <location>
        <begin position="94"/>
        <end position="98"/>
    </location>
    <ligand>
        <name>substrate</name>
    </ligand>
</feature>
<dbReference type="EMBL" id="CP025628">
    <property type="protein sequence ID" value="AWD32259.1"/>
    <property type="molecule type" value="Genomic_DNA"/>
</dbReference>
<dbReference type="InterPro" id="IPR002616">
    <property type="entry name" value="tRNA_ribo_trans-like"/>
</dbReference>
<keyword evidence="4 7" id="KW-0819">tRNA processing</keyword>
<dbReference type="Proteomes" id="UP000266796">
    <property type="component" value="Chromosome"/>
</dbReference>
<evidence type="ECO:0000313" key="10">
    <source>
        <dbReference type="Proteomes" id="UP000266796"/>
    </source>
</evidence>
<feature type="binding site" evidence="7">
    <location>
        <position position="148"/>
    </location>
    <ligand>
        <name>substrate</name>
    </ligand>
</feature>
<evidence type="ECO:0000256" key="6">
    <source>
        <dbReference type="ARBA" id="ARBA00050112"/>
    </source>
</evidence>
<evidence type="ECO:0000259" key="8">
    <source>
        <dbReference type="Pfam" id="PF01702"/>
    </source>
</evidence>
<dbReference type="OrthoDB" id="9805417at2"/>
<feature type="binding site" evidence="7">
    <location>
        <position position="312"/>
    </location>
    <ligand>
        <name>Zn(2+)</name>
        <dbReference type="ChEBI" id="CHEBI:29105"/>
    </ligand>
</feature>
<dbReference type="NCBIfam" id="TIGR00449">
    <property type="entry name" value="tgt_general"/>
    <property type="match status" value="1"/>
</dbReference>
<feature type="region of interest" description="RNA binding" evidence="7">
    <location>
        <begin position="255"/>
        <end position="261"/>
    </location>
</feature>
<dbReference type="Gene3D" id="3.20.20.105">
    <property type="entry name" value="Queuine tRNA-ribosyltransferase-like"/>
    <property type="match status" value="1"/>
</dbReference>
<feature type="binding site" evidence="7">
    <location>
        <position position="317"/>
    </location>
    <ligand>
        <name>Zn(2+)</name>
        <dbReference type="ChEBI" id="CHEBI:29105"/>
    </ligand>
</feature>
<comment type="function">
    <text evidence="7">Catalyzes the base-exchange of a guanine (G) residue with the queuine precursor 7-aminomethyl-7-deazaguanine (PreQ1) at position 34 (anticodon wobble position) in tRNAs with GU(N) anticodons (tRNA-Asp, -Asn, -His and -Tyr). Catalysis occurs through a double-displacement mechanism. The nucleophile active site attacks the C1' of nucleotide 34 to detach the guanine base from the RNA, forming a covalent enzyme-RNA intermediate. The proton acceptor active site deprotonates the incoming PreQ1, allowing a nucleophilic attack on the C1' of the ribose to form the product. After dissociation, two additional enzymatic reactions on the tRNA convert PreQ1 to queuine (Q), resulting in the hypermodified nucleoside queuosine (7-(((4,5-cis-dihydroxy-2-cyclopenten-1-yl)amino)methyl)-7-deazaguanosine).</text>
</comment>
<reference evidence="9 10" key="1">
    <citation type="journal article" date="2018" name="Parasitology">
        <title>The reduced genome of Candidatus Kinetoplastibacterium sorsogonicusi, the endosymbiont of Kentomonas sorsogonicus (Trypanosomatidae): loss of the haem-synthesis pathway.</title>
        <authorList>
            <person name="Silva F.M."/>
            <person name="Kostygov A.Y."/>
            <person name="Spodareva V.V."/>
            <person name="Butenko A."/>
            <person name="Tossou R."/>
            <person name="Lukes J."/>
            <person name="Yurchenko V."/>
            <person name="Alves J.M.P."/>
        </authorList>
    </citation>
    <scope>NUCLEOTIDE SEQUENCE [LARGE SCALE GENOMIC DNA]</scope>
    <source>
        <strain evidence="9 10">MF-08</strain>
    </source>
</reference>
<dbReference type="GO" id="GO:0046872">
    <property type="term" value="F:metal ion binding"/>
    <property type="evidence" value="ECO:0007669"/>
    <property type="project" value="UniProtKB-KW"/>
</dbReference>
<dbReference type="AlphaFoldDB" id="A0A3S7J9B8"/>
<dbReference type="GO" id="GO:0008479">
    <property type="term" value="F:tRNA-guanosine(34) queuine transglycosylase activity"/>
    <property type="evidence" value="ECO:0007669"/>
    <property type="project" value="UniProtKB-UniRule"/>
</dbReference>
<dbReference type="PANTHER" id="PTHR46499:SF1">
    <property type="entry name" value="QUEUINE TRNA-RIBOSYLTRANSFERASE"/>
    <property type="match status" value="1"/>
</dbReference>
<accession>A0A3S7J9B8</accession>
<evidence type="ECO:0000256" key="4">
    <source>
        <dbReference type="ARBA" id="ARBA00022694"/>
    </source>
</evidence>
<dbReference type="FunFam" id="3.20.20.105:FF:000001">
    <property type="entry name" value="Queuine tRNA-ribosyltransferase"/>
    <property type="match status" value="1"/>
</dbReference>
<feature type="binding site" evidence="7">
    <location>
        <position position="314"/>
    </location>
    <ligand>
        <name>Zn(2+)</name>
        <dbReference type="ChEBI" id="CHEBI:29105"/>
    </ligand>
</feature>
<gene>
    <name evidence="7 9" type="primary">tgt</name>
    <name evidence="9" type="ORF">CKSOR_00123</name>
</gene>
<keyword evidence="10" id="KW-1185">Reference proteome</keyword>
<dbReference type="InterPro" id="IPR036511">
    <property type="entry name" value="TGT-like_sf"/>
</dbReference>
<feature type="region of interest" description="RNA binding; important for wobble base 34 recognition" evidence="7">
    <location>
        <begin position="279"/>
        <end position="283"/>
    </location>
</feature>
<organism evidence="9 10">
    <name type="scientific">Candidatus Kinetoplastidibacterium kentomonadis</name>
    <dbReference type="NCBI Taxonomy" id="1576550"/>
    <lineage>
        <taxon>Bacteria</taxon>
        <taxon>Pseudomonadati</taxon>
        <taxon>Pseudomonadota</taxon>
        <taxon>Betaproteobacteria</taxon>
        <taxon>Candidatus Kinetoplastidibacterium</taxon>
    </lineage>
</organism>
<comment type="catalytic activity">
    <reaction evidence="6 7">
        <text>7-aminomethyl-7-carbaguanine + guanosine(34) in tRNA = 7-aminomethyl-7-carbaguanosine(34) in tRNA + guanine</text>
        <dbReference type="Rhea" id="RHEA:24104"/>
        <dbReference type="Rhea" id="RHEA-COMP:10341"/>
        <dbReference type="Rhea" id="RHEA-COMP:10342"/>
        <dbReference type="ChEBI" id="CHEBI:16235"/>
        <dbReference type="ChEBI" id="CHEBI:58703"/>
        <dbReference type="ChEBI" id="CHEBI:74269"/>
        <dbReference type="ChEBI" id="CHEBI:82833"/>
        <dbReference type="EC" id="2.4.2.29"/>
    </reaction>
</comment>
<evidence type="ECO:0000256" key="3">
    <source>
        <dbReference type="ARBA" id="ARBA00022679"/>
    </source>
</evidence>
<dbReference type="PANTHER" id="PTHR46499">
    <property type="entry name" value="QUEUINE TRNA-RIBOSYLTRANSFERASE"/>
    <property type="match status" value="1"/>
</dbReference>
<dbReference type="GO" id="GO:0005829">
    <property type="term" value="C:cytosol"/>
    <property type="evidence" value="ECO:0007669"/>
    <property type="project" value="TreeGrafter"/>
</dbReference>
<comment type="similarity">
    <text evidence="7">Belongs to the queuine tRNA-ribosyltransferase family.</text>
</comment>
<evidence type="ECO:0000256" key="5">
    <source>
        <dbReference type="ARBA" id="ARBA00022785"/>
    </source>
</evidence>
<dbReference type="GO" id="GO:0008616">
    <property type="term" value="P:tRNA queuosine(34) biosynthetic process"/>
    <property type="evidence" value="ECO:0007669"/>
    <property type="project" value="UniProtKB-UniRule"/>
</dbReference>
<evidence type="ECO:0000313" key="9">
    <source>
        <dbReference type="EMBL" id="AWD32259.1"/>
    </source>
</evidence>
<keyword evidence="7" id="KW-0479">Metal-binding</keyword>
<dbReference type="InterPro" id="IPR004803">
    <property type="entry name" value="TGT"/>
</dbReference>
<feature type="binding site" evidence="7">
    <location>
        <position position="197"/>
    </location>
    <ligand>
        <name>substrate</name>
    </ligand>
</feature>
<protein>
    <recommendedName>
        <fullName evidence="7">Queuine tRNA-ribosyltransferase</fullName>
        <ecNumber evidence="7">2.4.2.29</ecNumber>
    </recommendedName>
    <alternativeName>
        <fullName evidence="7">Guanine insertion enzyme</fullName>
    </alternativeName>
    <alternativeName>
        <fullName evidence="7">tRNA-guanine transglycosylase</fullName>
    </alternativeName>
</protein>
<proteinExistence type="inferred from homology"/>
<keyword evidence="7" id="KW-0862">Zinc</keyword>